<name>A0AAD4DV23_9AGAM</name>
<accession>A0AAD4DV23</accession>
<dbReference type="RefSeq" id="XP_041219976.1">
    <property type="nucleotide sequence ID" value="XM_041368089.1"/>
</dbReference>
<dbReference type="GeneID" id="64662387"/>
<dbReference type="EMBL" id="JABBWK010000080">
    <property type="protein sequence ID" value="KAG1894400.1"/>
    <property type="molecule type" value="Genomic_DNA"/>
</dbReference>
<feature type="region of interest" description="Disordered" evidence="1">
    <location>
        <begin position="56"/>
        <end position="82"/>
    </location>
</feature>
<reference evidence="2" key="1">
    <citation type="journal article" date="2020" name="New Phytol.">
        <title>Comparative genomics reveals dynamic genome evolution in host specialist ectomycorrhizal fungi.</title>
        <authorList>
            <person name="Lofgren L.A."/>
            <person name="Nguyen N.H."/>
            <person name="Vilgalys R."/>
            <person name="Ruytinx J."/>
            <person name="Liao H.L."/>
            <person name="Branco S."/>
            <person name="Kuo A."/>
            <person name="LaButti K."/>
            <person name="Lipzen A."/>
            <person name="Andreopoulos W."/>
            <person name="Pangilinan J."/>
            <person name="Riley R."/>
            <person name="Hundley H."/>
            <person name="Na H."/>
            <person name="Barry K."/>
            <person name="Grigoriev I.V."/>
            <person name="Stajich J.E."/>
            <person name="Kennedy P.G."/>
        </authorList>
    </citation>
    <scope>NUCLEOTIDE SEQUENCE</scope>
    <source>
        <strain evidence="2">FC203</strain>
    </source>
</reference>
<keyword evidence="3" id="KW-1185">Reference proteome</keyword>
<evidence type="ECO:0000256" key="1">
    <source>
        <dbReference type="SAM" id="MobiDB-lite"/>
    </source>
</evidence>
<sequence>MAHPIIHKTPKAKLAAAHEKCQCHYAKELILKRRRDLHSPKRDMKESQMILKAISKGLHGSTSDEDSESESEPDEENSSDDVDLSDLTQYLFALKIIKDEMLALTDDPCAFVQGVFQEYIKTLNSSAKGDVTILETPMATVQGLLNHIIPIQDQILNFCGISPEWRAADSVSHFLRTILAYLEDILCILTFDGLTELALAHSMGEFMYQKGIKI</sequence>
<proteinExistence type="predicted"/>
<organism evidence="2 3">
    <name type="scientific">Suillus fuscotomentosus</name>
    <dbReference type="NCBI Taxonomy" id="1912939"/>
    <lineage>
        <taxon>Eukaryota</taxon>
        <taxon>Fungi</taxon>
        <taxon>Dikarya</taxon>
        <taxon>Basidiomycota</taxon>
        <taxon>Agaricomycotina</taxon>
        <taxon>Agaricomycetes</taxon>
        <taxon>Agaricomycetidae</taxon>
        <taxon>Boletales</taxon>
        <taxon>Suillineae</taxon>
        <taxon>Suillaceae</taxon>
        <taxon>Suillus</taxon>
    </lineage>
</organism>
<feature type="compositionally biased region" description="Acidic residues" evidence="1">
    <location>
        <begin position="63"/>
        <end position="82"/>
    </location>
</feature>
<gene>
    <name evidence="2" type="ORF">F5891DRAFT_1195237</name>
</gene>
<comment type="caution">
    <text evidence="2">The sequence shown here is derived from an EMBL/GenBank/DDBJ whole genome shotgun (WGS) entry which is preliminary data.</text>
</comment>
<dbReference type="AlphaFoldDB" id="A0AAD4DV23"/>
<protein>
    <submittedName>
        <fullName evidence="2">Uncharacterized protein</fullName>
    </submittedName>
</protein>
<evidence type="ECO:0000313" key="2">
    <source>
        <dbReference type="EMBL" id="KAG1894400.1"/>
    </source>
</evidence>
<dbReference type="Proteomes" id="UP001195769">
    <property type="component" value="Unassembled WGS sequence"/>
</dbReference>
<evidence type="ECO:0000313" key="3">
    <source>
        <dbReference type="Proteomes" id="UP001195769"/>
    </source>
</evidence>